<proteinExistence type="predicted"/>
<name>A0A7T1F9U1_9STAP</name>
<sequence>MNTQEIANHLEKVLSEANEIIERNKALELENRELRDLIDNQQDKLQSIYEETAKAQYNSTLWRKRFEAMEGFIAFKLEITPASSQYRNVAIKLREQLAKGLHEYY</sequence>
<evidence type="ECO:0000256" key="1">
    <source>
        <dbReference type="SAM" id="Coils"/>
    </source>
</evidence>
<evidence type="ECO:0000313" key="3">
    <source>
        <dbReference type="Proteomes" id="UP000594455"/>
    </source>
</evidence>
<accession>A0A7T1F9U1</accession>
<reference evidence="2 3" key="1">
    <citation type="submission" date="2020-10" db="EMBL/GenBank/DDBJ databases">
        <title>Closed genome sequences of Staphylococcus lloydii sp. nov. and Staphylococcus durrellii sp. nov. Isolated from Captive Fruit Bats (Pteropus livingstonii).</title>
        <authorList>
            <person name="Fountain K."/>
        </authorList>
    </citation>
    <scope>NUCLEOTIDE SEQUENCE [LARGE SCALE GENOMIC DNA]</scope>
    <source>
        <strain evidence="2 3">23_2_7_LY</strain>
    </source>
</reference>
<dbReference type="RefSeq" id="WP_195718786.1">
    <property type="nucleotide sequence ID" value="NZ_CP064056.1"/>
</dbReference>
<feature type="coiled-coil region" evidence="1">
    <location>
        <begin position="10"/>
        <end position="51"/>
    </location>
</feature>
<gene>
    <name evidence="2" type="ORF">ISP08_12040</name>
</gene>
<organism evidence="2 3">
    <name type="scientific">Staphylococcus lloydii</name>
    <dbReference type="NCBI Taxonomy" id="2781774"/>
    <lineage>
        <taxon>Bacteria</taxon>
        <taxon>Bacillati</taxon>
        <taxon>Bacillota</taxon>
        <taxon>Bacilli</taxon>
        <taxon>Bacillales</taxon>
        <taxon>Staphylococcaceae</taxon>
        <taxon>Staphylococcus</taxon>
    </lineage>
</organism>
<keyword evidence="3" id="KW-1185">Reference proteome</keyword>
<dbReference type="Proteomes" id="UP000594455">
    <property type="component" value="Chromosome"/>
</dbReference>
<dbReference type="EMBL" id="CP064056">
    <property type="protein sequence ID" value="QPM75031.1"/>
    <property type="molecule type" value="Genomic_DNA"/>
</dbReference>
<keyword evidence="1" id="KW-0175">Coiled coil</keyword>
<evidence type="ECO:0000313" key="2">
    <source>
        <dbReference type="EMBL" id="QPM75031.1"/>
    </source>
</evidence>
<dbReference type="KEGG" id="sllo:ISP08_12040"/>
<dbReference type="AlphaFoldDB" id="A0A7T1F9U1"/>
<protein>
    <submittedName>
        <fullName evidence="2">Uncharacterized protein</fullName>
    </submittedName>
</protein>